<evidence type="ECO:0000256" key="5">
    <source>
        <dbReference type="ARBA" id="ARBA00023001"/>
    </source>
</evidence>
<keyword evidence="9" id="KW-0472">Membrane</keyword>
<name>E4YWS6_OIKDI</name>
<feature type="domain" description="Glycoside hydrolase family 9" evidence="10">
    <location>
        <begin position="79"/>
        <end position="501"/>
    </location>
</feature>
<dbReference type="InterPro" id="IPR008928">
    <property type="entry name" value="6-hairpin_glycosidase_sf"/>
</dbReference>
<dbReference type="PANTHER" id="PTHR22298">
    <property type="entry name" value="ENDO-1,4-BETA-GLUCANASE"/>
    <property type="match status" value="1"/>
</dbReference>
<evidence type="ECO:0000256" key="9">
    <source>
        <dbReference type="SAM" id="Phobius"/>
    </source>
</evidence>
<dbReference type="AlphaFoldDB" id="E4YWS6"/>
<dbReference type="GO" id="GO:0008810">
    <property type="term" value="F:cellulase activity"/>
    <property type="evidence" value="ECO:0007669"/>
    <property type="project" value="UniProtKB-EC"/>
</dbReference>
<evidence type="ECO:0000256" key="1">
    <source>
        <dbReference type="ARBA" id="ARBA00000966"/>
    </source>
</evidence>
<organism evidence="11">
    <name type="scientific">Oikopleura dioica</name>
    <name type="common">Tunicate</name>
    <dbReference type="NCBI Taxonomy" id="34765"/>
    <lineage>
        <taxon>Eukaryota</taxon>
        <taxon>Metazoa</taxon>
        <taxon>Chordata</taxon>
        <taxon>Tunicata</taxon>
        <taxon>Appendicularia</taxon>
        <taxon>Copelata</taxon>
        <taxon>Oikopleuridae</taxon>
        <taxon>Oikopleura</taxon>
    </lineage>
</organism>
<dbReference type="Proteomes" id="UP000011014">
    <property type="component" value="Unassembled WGS sequence"/>
</dbReference>
<keyword evidence="7" id="KW-0326">Glycosidase</keyword>
<dbReference type="Gene3D" id="1.50.10.10">
    <property type="match status" value="1"/>
</dbReference>
<gene>
    <name evidence="11" type="ORF">GSOID_T00020509001</name>
</gene>
<dbReference type="GO" id="GO:0030245">
    <property type="term" value="P:cellulose catabolic process"/>
    <property type="evidence" value="ECO:0007669"/>
    <property type="project" value="UniProtKB-KW"/>
</dbReference>
<keyword evidence="9" id="KW-0812">Transmembrane</keyword>
<proteinExistence type="inferred from homology"/>
<dbReference type="Pfam" id="PF00759">
    <property type="entry name" value="Glyco_hydro_9"/>
    <property type="match status" value="1"/>
</dbReference>
<dbReference type="EC" id="3.2.1.4" evidence="3"/>
<evidence type="ECO:0000256" key="4">
    <source>
        <dbReference type="ARBA" id="ARBA00022801"/>
    </source>
</evidence>
<comment type="catalytic activity">
    <reaction evidence="1">
        <text>Endohydrolysis of (1-&gt;4)-beta-D-glucosidic linkages in cellulose, lichenin and cereal beta-D-glucans.</text>
        <dbReference type="EC" id="3.2.1.4"/>
    </reaction>
</comment>
<dbReference type="InterPro" id="IPR001701">
    <property type="entry name" value="Glyco_hydro_9"/>
</dbReference>
<sequence>MYKSSKCGIVPPSFLNFSKSCHVIPGGSQISSLQKFISFRRINPVFNGANVVVNTPPPPTAYSLATTTTTPPYVHDVGHAIHLSLLFFEAQRSGELSMHPKRVDWRQDAGLTDGGYHKVDLVGGYFVDHDFVKFGFPMASSMTLLAWSVIEFKNAYVASNEYRVAMDALKWGADYFIKCHTNPFEFYGQVGQTKDTNEYWGRPEDMLEAFDEISFKCTNKRPCSDLIAETAAALAATSMVFRGFDEKFQRKCMEKAMQLYKFANQYQGSYHESILDAANRYKSYNGFQDELAWAALWIAKAVQNRDARPIWVKKATAHMKKFNNRQPMEYFNWDDKRIAVHTMLASITKAEVHWKNTIRFCDKLLPGGAGLLFLTEWGTLEATTSSCFLCLIAAENNIRPNVYRLLAKKQLYYILGENTGQSFIVGYGKNPPLRPYHKASSCPYKPKKCGWAQKDSEDPNPHILYGAVVAGPNPLDEFLDDRSDYQHSTVTLNTNAGFTALAAGVLTLEIDGTLIEDKSTLSAGDSKVGQKLLAMGTFAPDFGELIGSEFKNEFDTLVERQMLYLQALGPSYSQKQNESLFLISSALAFLSREKSSFLERSGDSAIAHFCIIISFFHLEIFYSVKILIRRFPPFLR</sequence>
<keyword evidence="6" id="KW-0119">Carbohydrate metabolism</keyword>
<keyword evidence="5" id="KW-0136">Cellulose degradation</keyword>
<evidence type="ECO:0000256" key="8">
    <source>
        <dbReference type="ARBA" id="ARBA00023326"/>
    </source>
</evidence>
<dbReference type="EMBL" id="FN655699">
    <property type="protein sequence ID" value="CBY39909.1"/>
    <property type="molecule type" value="Genomic_DNA"/>
</dbReference>
<accession>E4YWS6</accession>
<keyword evidence="4" id="KW-0378">Hydrolase</keyword>
<evidence type="ECO:0000256" key="3">
    <source>
        <dbReference type="ARBA" id="ARBA00012601"/>
    </source>
</evidence>
<dbReference type="InterPro" id="IPR012341">
    <property type="entry name" value="6hp_glycosidase-like_sf"/>
</dbReference>
<feature type="non-terminal residue" evidence="11">
    <location>
        <position position="636"/>
    </location>
</feature>
<evidence type="ECO:0000256" key="7">
    <source>
        <dbReference type="ARBA" id="ARBA00023295"/>
    </source>
</evidence>
<keyword evidence="8" id="KW-0624">Polysaccharide degradation</keyword>
<dbReference type="SUPFAM" id="SSF48208">
    <property type="entry name" value="Six-hairpin glycosidases"/>
    <property type="match status" value="1"/>
</dbReference>
<protein>
    <recommendedName>
        <fullName evidence="3">cellulase</fullName>
        <ecNumber evidence="3">3.2.1.4</ecNumber>
    </recommendedName>
</protein>
<feature type="transmembrane region" description="Helical" evidence="9">
    <location>
        <begin position="605"/>
        <end position="628"/>
    </location>
</feature>
<evidence type="ECO:0000313" key="11">
    <source>
        <dbReference type="EMBL" id="CBY39909.1"/>
    </source>
</evidence>
<keyword evidence="9" id="KW-1133">Transmembrane helix</keyword>
<evidence type="ECO:0000259" key="10">
    <source>
        <dbReference type="Pfam" id="PF00759"/>
    </source>
</evidence>
<evidence type="ECO:0000256" key="6">
    <source>
        <dbReference type="ARBA" id="ARBA00023277"/>
    </source>
</evidence>
<comment type="similarity">
    <text evidence="2">Belongs to the glycosyl hydrolase 9 (cellulase E) family.</text>
</comment>
<evidence type="ECO:0000256" key="2">
    <source>
        <dbReference type="ARBA" id="ARBA00007072"/>
    </source>
</evidence>
<reference evidence="11" key="1">
    <citation type="journal article" date="2010" name="Science">
        <title>Plasticity of animal genome architecture unmasked by rapid evolution of a pelagic tunicate.</title>
        <authorList>
            <person name="Denoeud F."/>
            <person name="Henriet S."/>
            <person name="Mungpakdee S."/>
            <person name="Aury J.M."/>
            <person name="Da Silva C."/>
            <person name="Brinkmann H."/>
            <person name="Mikhaleva J."/>
            <person name="Olsen L.C."/>
            <person name="Jubin C."/>
            <person name="Canestro C."/>
            <person name="Bouquet J.M."/>
            <person name="Danks G."/>
            <person name="Poulain J."/>
            <person name="Campsteijn C."/>
            <person name="Adamski M."/>
            <person name="Cross I."/>
            <person name="Yadetie F."/>
            <person name="Muffato M."/>
            <person name="Louis A."/>
            <person name="Butcher S."/>
            <person name="Tsagkogeorga G."/>
            <person name="Konrad A."/>
            <person name="Singh S."/>
            <person name="Jensen M.F."/>
            <person name="Cong E.H."/>
            <person name="Eikeseth-Otteraa H."/>
            <person name="Noel B."/>
            <person name="Anthouard V."/>
            <person name="Porcel B.M."/>
            <person name="Kachouri-Lafond R."/>
            <person name="Nishino A."/>
            <person name="Ugolini M."/>
            <person name="Chourrout P."/>
            <person name="Nishida H."/>
            <person name="Aasland R."/>
            <person name="Huzurbazar S."/>
            <person name="Westhof E."/>
            <person name="Delsuc F."/>
            <person name="Lehrach H."/>
            <person name="Reinhardt R."/>
            <person name="Weissenbach J."/>
            <person name="Roy S.W."/>
            <person name="Artiguenave F."/>
            <person name="Postlethwait J.H."/>
            <person name="Manak J.R."/>
            <person name="Thompson E.M."/>
            <person name="Jaillon O."/>
            <person name="Du Pasquier L."/>
            <person name="Boudinot P."/>
            <person name="Liberles D.A."/>
            <person name="Volff J.N."/>
            <person name="Philippe H."/>
            <person name="Lenhard B."/>
            <person name="Roest Crollius H."/>
            <person name="Wincker P."/>
            <person name="Chourrout D."/>
        </authorList>
    </citation>
    <scope>NUCLEOTIDE SEQUENCE [LARGE SCALE GENOMIC DNA]</scope>
</reference>